<dbReference type="SUPFAM" id="SSF161111">
    <property type="entry name" value="Cation efflux protein transmembrane domain-like"/>
    <property type="match status" value="1"/>
</dbReference>
<feature type="transmembrane region" description="Helical" evidence="7">
    <location>
        <begin position="21"/>
        <end position="40"/>
    </location>
</feature>
<feature type="transmembrane region" description="Helical" evidence="7">
    <location>
        <begin position="129"/>
        <end position="152"/>
    </location>
</feature>
<dbReference type="Pfam" id="PF01545">
    <property type="entry name" value="Cation_efflux"/>
    <property type="match status" value="1"/>
</dbReference>
<accession>A0A7V3ZIW5</accession>
<comment type="similarity">
    <text evidence="2">Belongs to the cation diffusion facilitator (CDF) transporter (TC 2.A.4) family.</text>
</comment>
<keyword evidence="3" id="KW-0813">Transport</keyword>
<keyword evidence="6 7" id="KW-0472">Membrane</keyword>
<dbReference type="PANTHER" id="PTHR43840:SF15">
    <property type="entry name" value="MITOCHONDRIAL METAL TRANSPORTER 1-RELATED"/>
    <property type="match status" value="1"/>
</dbReference>
<proteinExistence type="inferred from homology"/>
<feature type="transmembrane region" description="Helical" evidence="7">
    <location>
        <begin position="195"/>
        <end position="212"/>
    </location>
</feature>
<evidence type="ECO:0000256" key="4">
    <source>
        <dbReference type="ARBA" id="ARBA00022692"/>
    </source>
</evidence>
<dbReference type="FunFam" id="1.20.1510.10:FF:000006">
    <property type="entry name" value="Divalent cation efflux transporter"/>
    <property type="match status" value="1"/>
</dbReference>
<evidence type="ECO:0000256" key="6">
    <source>
        <dbReference type="ARBA" id="ARBA00023136"/>
    </source>
</evidence>
<keyword evidence="4 7" id="KW-0812">Transmembrane</keyword>
<feature type="domain" description="Cation efflux protein cytoplasmic" evidence="9">
    <location>
        <begin position="224"/>
        <end position="300"/>
    </location>
</feature>
<dbReference type="Pfam" id="PF16916">
    <property type="entry name" value="ZT_dimer"/>
    <property type="match status" value="1"/>
</dbReference>
<name>A0A7V3ZIW5_DICTH</name>
<organism evidence="10">
    <name type="scientific">Dictyoglomus thermophilum</name>
    <dbReference type="NCBI Taxonomy" id="14"/>
    <lineage>
        <taxon>Bacteria</taxon>
        <taxon>Pseudomonadati</taxon>
        <taxon>Dictyoglomota</taxon>
        <taxon>Dictyoglomia</taxon>
        <taxon>Dictyoglomales</taxon>
        <taxon>Dictyoglomaceae</taxon>
        <taxon>Dictyoglomus</taxon>
    </lineage>
</organism>
<gene>
    <name evidence="10" type="ORF">ENU78_05025</name>
</gene>
<dbReference type="GO" id="GO:0016020">
    <property type="term" value="C:membrane"/>
    <property type="evidence" value="ECO:0007669"/>
    <property type="project" value="UniProtKB-SubCell"/>
</dbReference>
<evidence type="ECO:0000256" key="7">
    <source>
        <dbReference type="SAM" id="Phobius"/>
    </source>
</evidence>
<comment type="subcellular location">
    <subcellularLocation>
        <location evidence="1">Membrane</location>
        <topology evidence="1">Multi-pass membrane protein</topology>
    </subcellularLocation>
</comment>
<dbReference type="EMBL" id="DTDV01000014">
    <property type="protein sequence ID" value="HGK23797.1"/>
    <property type="molecule type" value="Genomic_DNA"/>
</dbReference>
<feature type="transmembrane region" description="Helical" evidence="7">
    <location>
        <begin position="95"/>
        <end position="117"/>
    </location>
</feature>
<dbReference type="SUPFAM" id="SSF160240">
    <property type="entry name" value="Cation efflux protein cytoplasmic domain-like"/>
    <property type="match status" value="1"/>
</dbReference>
<reference evidence="10" key="1">
    <citation type="journal article" date="2020" name="mSystems">
        <title>Genome- and Community-Level Interaction Insights into Carbon Utilization and Element Cycling Functions of Hydrothermarchaeota in Hydrothermal Sediment.</title>
        <authorList>
            <person name="Zhou Z."/>
            <person name="Liu Y."/>
            <person name="Xu W."/>
            <person name="Pan J."/>
            <person name="Luo Z.H."/>
            <person name="Li M."/>
        </authorList>
    </citation>
    <scope>NUCLEOTIDE SEQUENCE [LARGE SCALE GENOMIC DNA]</scope>
    <source>
        <strain evidence="10">SpSt-70</strain>
    </source>
</reference>
<dbReference type="GO" id="GO:0008324">
    <property type="term" value="F:monoatomic cation transmembrane transporter activity"/>
    <property type="evidence" value="ECO:0007669"/>
    <property type="project" value="InterPro"/>
</dbReference>
<evidence type="ECO:0000256" key="1">
    <source>
        <dbReference type="ARBA" id="ARBA00004141"/>
    </source>
</evidence>
<dbReference type="PANTHER" id="PTHR43840">
    <property type="entry name" value="MITOCHONDRIAL METAL TRANSPORTER 1-RELATED"/>
    <property type="match status" value="1"/>
</dbReference>
<protein>
    <submittedName>
        <fullName evidence="10">Cation transporter</fullName>
    </submittedName>
</protein>
<evidence type="ECO:0000256" key="2">
    <source>
        <dbReference type="ARBA" id="ARBA00008114"/>
    </source>
</evidence>
<evidence type="ECO:0000313" key="10">
    <source>
        <dbReference type="EMBL" id="HGK23797.1"/>
    </source>
</evidence>
<dbReference type="InterPro" id="IPR036837">
    <property type="entry name" value="Cation_efflux_CTD_sf"/>
</dbReference>
<evidence type="ECO:0000256" key="3">
    <source>
        <dbReference type="ARBA" id="ARBA00022448"/>
    </source>
</evidence>
<keyword evidence="5 7" id="KW-1133">Transmembrane helix</keyword>
<evidence type="ECO:0000259" key="9">
    <source>
        <dbReference type="Pfam" id="PF16916"/>
    </source>
</evidence>
<dbReference type="AlphaFoldDB" id="A0A7V3ZIW5"/>
<dbReference type="Gene3D" id="1.20.1510.10">
    <property type="entry name" value="Cation efflux protein transmembrane domain"/>
    <property type="match status" value="1"/>
</dbReference>
<evidence type="ECO:0000256" key="5">
    <source>
        <dbReference type="ARBA" id="ARBA00022989"/>
    </source>
</evidence>
<comment type="caution">
    <text evidence="10">The sequence shown here is derived from an EMBL/GenBank/DDBJ whole genome shotgun (WGS) entry which is preliminary data.</text>
</comment>
<dbReference type="NCBIfam" id="TIGR01297">
    <property type="entry name" value="CDF"/>
    <property type="match status" value="1"/>
</dbReference>
<dbReference type="Gene3D" id="3.30.70.1350">
    <property type="entry name" value="Cation efflux protein, cytoplasmic domain"/>
    <property type="match status" value="1"/>
</dbReference>
<evidence type="ECO:0000259" key="8">
    <source>
        <dbReference type="Pfam" id="PF01545"/>
    </source>
</evidence>
<dbReference type="InterPro" id="IPR027469">
    <property type="entry name" value="Cation_efflux_TMD_sf"/>
</dbReference>
<feature type="domain" description="Cation efflux protein transmembrane" evidence="8">
    <location>
        <begin position="28"/>
        <end position="217"/>
    </location>
</feature>
<dbReference type="InterPro" id="IPR050291">
    <property type="entry name" value="CDF_Transporter"/>
</dbReference>
<sequence>MNFNEWIVKKILGKKGDSKKYAGYLEGWVSIIGNLILFLFKYFSGLYLGSISLIADAFHSLSDVLTSVVVILGFKLGSKPADKEHPYGHGRIEQIATLIIAFLLLIVAYDLALSSFNRLLKPQKVEFDLLIFILLIISFLFKEWMARFSIYLGKRFDASPLIADAWHHRSDAIATLLVAIGLVGSKLGFYRLDGILGVFVSLLIAWVGVDLIKSATNFLIGEAPSDELVKKIDDIVINTPGVLNYHDLSVHDYQNEKYITLHIEVDNNLTVKEAHDLALRVQDEIKAKIENSQVTVHVDPRGERED</sequence>
<dbReference type="InterPro" id="IPR058533">
    <property type="entry name" value="Cation_efflux_TM"/>
</dbReference>
<dbReference type="InterPro" id="IPR002524">
    <property type="entry name" value="Cation_efflux"/>
</dbReference>
<dbReference type="InterPro" id="IPR027470">
    <property type="entry name" value="Cation_efflux_CTD"/>
</dbReference>
<dbReference type="RefSeq" id="WP_149122478.1">
    <property type="nucleotide sequence ID" value="NZ_VTFL01000001.1"/>
</dbReference>